<dbReference type="AlphaFoldDB" id="A0A9D1JIP4"/>
<evidence type="ECO:0000313" key="4">
    <source>
        <dbReference type="Proteomes" id="UP000823935"/>
    </source>
</evidence>
<dbReference type="Gene3D" id="3.40.50.2000">
    <property type="entry name" value="Glycogen Phosphorylase B"/>
    <property type="match status" value="2"/>
</dbReference>
<proteinExistence type="predicted"/>
<sequence>MKILITTDWYVPAINGVVTSVLNLKRQLEERGCQVRILTLAQGENNRKWFCRGGGRRGDVWYLSSCGVGKLYPGARVVMETGRQIISEIAAWKPDIVHSQCEFTTFPFAKKIAALSGARLIHTYHTVYEDYTHYFSPNRTAGRAAVAAFSRCVLRNADQVIAPTEKVKRLLTEYGVDTPIAIVPSGIDCAMFEQAHREAVSKALDAPILVTVGRLAKEKNLEEIFGWLACGRGKRYRLLVVGDGPYRDTLTENAKKLGIAERVFFAGMVEPEEVAAWYQKGRIFVSASTSETQGLTYLEALAGGIPAVCRKDSCLDGVIQNGVNGWQYRNQEEFFGALEWLERPDTYRAASQQAMETARHFDRECFGDKILEVYRECRKKEAAAWSLWQRQRKQFG</sequence>
<dbReference type="CDD" id="cd03817">
    <property type="entry name" value="GT4_UGDG-like"/>
    <property type="match status" value="1"/>
</dbReference>
<evidence type="ECO:0000313" key="3">
    <source>
        <dbReference type="EMBL" id="HIS30152.1"/>
    </source>
</evidence>
<protein>
    <submittedName>
        <fullName evidence="3">Glycosyltransferase family 4 protein</fullName>
    </submittedName>
</protein>
<name>A0A9D1JIP4_9FIRM</name>
<dbReference type="EMBL" id="DVIQ01000007">
    <property type="protein sequence ID" value="HIS30152.1"/>
    <property type="molecule type" value="Genomic_DNA"/>
</dbReference>
<dbReference type="InterPro" id="IPR050194">
    <property type="entry name" value="Glycosyltransferase_grp1"/>
</dbReference>
<dbReference type="GO" id="GO:0016758">
    <property type="term" value="F:hexosyltransferase activity"/>
    <property type="evidence" value="ECO:0007669"/>
    <property type="project" value="TreeGrafter"/>
</dbReference>
<dbReference type="Pfam" id="PF00534">
    <property type="entry name" value="Glycos_transf_1"/>
    <property type="match status" value="1"/>
</dbReference>
<evidence type="ECO:0000259" key="2">
    <source>
        <dbReference type="Pfam" id="PF13439"/>
    </source>
</evidence>
<reference evidence="3" key="2">
    <citation type="journal article" date="2021" name="PeerJ">
        <title>Extensive microbial diversity within the chicken gut microbiome revealed by metagenomics and culture.</title>
        <authorList>
            <person name="Gilroy R."/>
            <person name="Ravi A."/>
            <person name="Getino M."/>
            <person name="Pursley I."/>
            <person name="Horton D.L."/>
            <person name="Alikhan N.F."/>
            <person name="Baker D."/>
            <person name="Gharbi K."/>
            <person name="Hall N."/>
            <person name="Watson M."/>
            <person name="Adriaenssens E.M."/>
            <person name="Foster-Nyarko E."/>
            <person name="Jarju S."/>
            <person name="Secka A."/>
            <person name="Antonio M."/>
            <person name="Oren A."/>
            <person name="Chaudhuri R.R."/>
            <person name="La Ragione R."/>
            <person name="Hildebrand F."/>
            <person name="Pallen M.J."/>
        </authorList>
    </citation>
    <scope>NUCLEOTIDE SEQUENCE</scope>
    <source>
        <strain evidence="3">CHK190-19873</strain>
    </source>
</reference>
<dbReference type="SUPFAM" id="SSF53756">
    <property type="entry name" value="UDP-Glycosyltransferase/glycogen phosphorylase"/>
    <property type="match status" value="1"/>
</dbReference>
<dbReference type="PANTHER" id="PTHR45947:SF3">
    <property type="entry name" value="SULFOQUINOVOSYL TRANSFERASE SQD2"/>
    <property type="match status" value="1"/>
</dbReference>
<reference evidence="3" key="1">
    <citation type="submission" date="2020-10" db="EMBL/GenBank/DDBJ databases">
        <authorList>
            <person name="Gilroy R."/>
        </authorList>
    </citation>
    <scope>NUCLEOTIDE SEQUENCE</scope>
    <source>
        <strain evidence="3">CHK190-19873</strain>
    </source>
</reference>
<accession>A0A9D1JIP4</accession>
<gene>
    <name evidence="3" type="ORF">IAB44_01160</name>
</gene>
<dbReference type="PANTHER" id="PTHR45947">
    <property type="entry name" value="SULFOQUINOVOSYL TRANSFERASE SQD2"/>
    <property type="match status" value="1"/>
</dbReference>
<dbReference type="InterPro" id="IPR028098">
    <property type="entry name" value="Glyco_trans_4-like_N"/>
</dbReference>
<dbReference type="Proteomes" id="UP000823935">
    <property type="component" value="Unassembled WGS sequence"/>
</dbReference>
<comment type="caution">
    <text evidence="3">The sequence shown here is derived from an EMBL/GenBank/DDBJ whole genome shotgun (WGS) entry which is preliminary data.</text>
</comment>
<organism evidence="3 4">
    <name type="scientific">Candidatus Limivivens intestinipullorum</name>
    <dbReference type="NCBI Taxonomy" id="2840858"/>
    <lineage>
        <taxon>Bacteria</taxon>
        <taxon>Bacillati</taxon>
        <taxon>Bacillota</taxon>
        <taxon>Clostridia</taxon>
        <taxon>Lachnospirales</taxon>
        <taxon>Lachnospiraceae</taxon>
        <taxon>Lachnospiraceae incertae sedis</taxon>
        <taxon>Candidatus Limivivens</taxon>
    </lineage>
</organism>
<evidence type="ECO:0000259" key="1">
    <source>
        <dbReference type="Pfam" id="PF00534"/>
    </source>
</evidence>
<dbReference type="InterPro" id="IPR001296">
    <property type="entry name" value="Glyco_trans_1"/>
</dbReference>
<feature type="domain" description="Glycosyl transferase family 1" evidence="1">
    <location>
        <begin position="194"/>
        <end position="343"/>
    </location>
</feature>
<feature type="domain" description="Glycosyltransferase subfamily 4-like N-terminal" evidence="2">
    <location>
        <begin position="14"/>
        <end position="189"/>
    </location>
</feature>
<dbReference type="Pfam" id="PF13439">
    <property type="entry name" value="Glyco_transf_4"/>
    <property type="match status" value="1"/>
</dbReference>